<dbReference type="SUPFAM" id="SSF54236">
    <property type="entry name" value="Ubiquitin-like"/>
    <property type="match status" value="1"/>
</dbReference>
<reference evidence="6 7" key="1">
    <citation type="submission" date="2022-03" db="EMBL/GenBank/DDBJ databases">
        <title>A chromosomal length assembly of Cordylochernes scorpioides.</title>
        <authorList>
            <person name="Zeh D."/>
            <person name="Zeh J."/>
        </authorList>
    </citation>
    <scope>NUCLEOTIDE SEQUENCE [LARGE SCALE GENOMIC DNA]</scope>
    <source>
        <strain evidence="6">IN4F17</strain>
        <tissue evidence="6">Whole Body</tissue>
    </source>
</reference>
<dbReference type="InterPro" id="IPR004241">
    <property type="entry name" value="Atg8-like"/>
</dbReference>
<evidence type="ECO:0000256" key="5">
    <source>
        <dbReference type="RuleBase" id="RU004384"/>
    </source>
</evidence>
<dbReference type="Proteomes" id="UP001235939">
    <property type="component" value="Chromosome X"/>
</dbReference>
<gene>
    <name evidence="6" type="ORF">LAZ67_X004453</name>
</gene>
<keyword evidence="5" id="KW-0072">Autophagy</keyword>
<dbReference type="InterPro" id="IPR029071">
    <property type="entry name" value="Ubiquitin-like_domsf"/>
</dbReference>
<comment type="similarity">
    <text evidence="2 5">Belongs to the ATG8 family.</text>
</comment>
<evidence type="ECO:0000313" key="6">
    <source>
        <dbReference type="EMBL" id="UYV85068.1"/>
    </source>
</evidence>
<dbReference type="Gene3D" id="3.10.20.90">
    <property type="entry name" value="Phosphatidylinositol 3-kinase Catalytic Subunit, Chain A, domain 1"/>
    <property type="match status" value="1"/>
</dbReference>
<name>A0ABY6LVA0_9ARAC</name>
<dbReference type="EMBL" id="CP092886">
    <property type="protein sequence ID" value="UYV85068.1"/>
    <property type="molecule type" value="Genomic_DNA"/>
</dbReference>
<evidence type="ECO:0000256" key="2">
    <source>
        <dbReference type="ARBA" id="ARBA00007293"/>
    </source>
</evidence>
<comment type="subcellular location">
    <subcellularLocation>
        <location evidence="1">Membrane</location>
    </subcellularLocation>
</comment>
<organism evidence="6 7">
    <name type="scientific">Cordylochernes scorpioides</name>
    <dbReference type="NCBI Taxonomy" id="51811"/>
    <lineage>
        <taxon>Eukaryota</taxon>
        <taxon>Metazoa</taxon>
        <taxon>Ecdysozoa</taxon>
        <taxon>Arthropoda</taxon>
        <taxon>Chelicerata</taxon>
        <taxon>Arachnida</taxon>
        <taxon>Pseudoscorpiones</taxon>
        <taxon>Cheliferoidea</taxon>
        <taxon>Chernetidae</taxon>
        <taxon>Cordylochernes</taxon>
    </lineage>
</organism>
<dbReference type="PANTHER" id="PTHR10969">
    <property type="entry name" value="MICROTUBULE-ASSOCIATED PROTEINS 1A/1B LIGHT CHAIN 3-RELATED"/>
    <property type="match status" value="1"/>
</dbReference>
<evidence type="ECO:0000256" key="1">
    <source>
        <dbReference type="ARBA" id="ARBA00004370"/>
    </source>
</evidence>
<protein>
    <submittedName>
        <fullName evidence="6">MAP1LC3A</fullName>
    </submittedName>
</protein>
<accession>A0ABY6LVA0</accession>
<evidence type="ECO:0000256" key="4">
    <source>
        <dbReference type="ARBA" id="ARBA00023288"/>
    </source>
</evidence>
<keyword evidence="4" id="KW-0449">Lipoprotein</keyword>
<evidence type="ECO:0000256" key="3">
    <source>
        <dbReference type="ARBA" id="ARBA00023136"/>
    </source>
</evidence>
<dbReference type="Pfam" id="PF02991">
    <property type="entry name" value="ATG8"/>
    <property type="match status" value="1"/>
</dbReference>
<evidence type="ECO:0000313" key="7">
    <source>
        <dbReference type="Proteomes" id="UP001235939"/>
    </source>
</evidence>
<keyword evidence="7" id="KW-1185">Reference proteome</keyword>
<proteinExistence type="inferred from homology"/>
<keyword evidence="3" id="KW-0472">Membrane</keyword>
<sequence>MIIERFEGEKHLPELLKVKYLVPDHVPFGEIVNIIRRKLQLHPSQGFFLLVNGDTMVSNATLIGDLYIKSKHFDGYLYLTYVSHDIFGGLH</sequence>